<dbReference type="FunCoup" id="A0A0Q3PG76">
    <property type="interactions" value="309"/>
</dbReference>
<dbReference type="GO" id="GO:0008270">
    <property type="term" value="F:zinc ion binding"/>
    <property type="evidence" value="ECO:0007669"/>
    <property type="project" value="UniProtKB-KW"/>
</dbReference>
<dbReference type="InterPro" id="IPR036875">
    <property type="entry name" value="Znf_CCHC_sf"/>
</dbReference>
<reference evidence="3" key="2">
    <citation type="submission" date="2017-06" db="EMBL/GenBank/DDBJ databases">
        <title>WGS assembly of Brachypodium distachyon.</title>
        <authorList>
            <consortium name="The International Brachypodium Initiative"/>
            <person name="Lucas S."/>
            <person name="Harmon-Smith M."/>
            <person name="Lail K."/>
            <person name="Tice H."/>
            <person name="Grimwood J."/>
            <person name="Bruce D."/>
            <person name="Barry K."/>
            <person name="Shu S."/>
            <person name="Lindquist E."/>
            <person name="Wang M."/>
            <person name="Pitluck S."/>
            <person name="Vogel J.P."/>
            <person name="Garvin D.F."/>
            <person name="Mockler T.C."/>
            <person name="Schmutz J."/>
            <person name="Rokhsar D."/>
            <person name="Bevan M.W."/>
        </authorList>
    </citation>
    <scope>NUCLEOTIDE SEQUENCE</scope>
    <source>
        <strain evidence="3">Bd21</strain>
    </source>
</reference>
<reference evidence="4" key="3">
    <citation type="submission" date="2018-08" db="UniProtKB">
        <authorList>
            <consortium name="EnsemblPlants"/>
        </authorList>
    </citation>
    <scope>IDENTIFICATION</scope>
    <source>
        <strain evidence="4">cv. Bd21</strain>
    </source>
</reference>
<feature type="domain" description="CCHC-type" evidence="2">
    <location>
        <begin position="382"/>
        <end position="397"/>
    </location>
</feature>
<dbReference type="GeneID" id="100845217"/>
<dbReference type="RefSeq" id="XP_003576012.1">
    <property type="nucleotide sequence ID" value="XM_003575964.4"/>
</dbReference>
<dbReference type="ExpressionAtlas" id="A0A0Q3PG76">
    <property type="expression patterns" value="baseline"/>
</dbReference>
<gene>
    <name evidence="4" type="primary">LOC100845217</name>
    <name evidence="3" type="ORF">BRADI_4g17221v3</name>
</gene>
<dbReference type="SMART" id="SM00343">
    <property type="entry name" value="ZnF_C2HC"/>
    <property type="match status" value="2"/>
</dbReference>
<keyword evidence="1" id="KW-0862">Zinc</keyword>
<dbReference type="OrthoDB" id="2425403at2759"/>
<dbReference type="Gene3D" id="4.10.60.10">
    <property type="entry name" value="Zinc finger, CCHC-type"/>
    <property type="match status" value="2"/>
</dbReference>
<dbReference type="KEGG" id="bdi:100845217"/>
<evidence type="ECO:0000313" key="3">
    <source>
        <dbReference type="EMBL" id="KQJ88353.1"/>
    </source>
</evidence>
<accession>A0A0Q3PG76</accession>
<keyword evidence="1" id="KW-0863">Zinc-finger</keyword>
<dbReference type="Pfam" id="PF00098">
    <property type="entry name" value="zf-CCHC"/>
    <property type="match status" value="1"/>
</dbReference>
<evidence type="ECO:0000313" key="4">
    <source>
        <dbReference type="EnsemblPlants" id="KQJ88353"/>
    </source>
</evidence>
<dbReference type="PROSITE" id="PS50158">
    <property type="entry name" value="ZF_CCHC"/>
    <property type="match status" value="2"/>
</dbReference>
<name>A0A0Q3PG76_BRADI</name>
<organism evidence="3">
    <name type="scientific">Brachypodium distachyon</name>
    <name type="common">Purple false brome</name>
    <name type="synonym">Trachynia distachya</name>
    <dbReference type="NCBI Taxonomy" id="15368"/>
    <lineage>
        <taxon>Eukaryota</taxon>
        <taxon>Viridiplantae</taxon>
        <taxon>Streptophyta</taxon>
        <taxon>Embryophyta</taxon>
        <taxon>Tracheophyta</taxon>
        <taxon>Spermatophyta</taxon>
        <taxon>Magnoliopsida</taxon>
        <taxon>Liliopsida</taxon>
        <taxon>Poales</taxon>
        <taxon>Poaceae</taxon>
        <taxon>BOP clade</taxon>
        <taxon>Pooideae</taxon>
        <taxon>Stipodae</taxon>
        <taxon>Brachypodieae</taxon>
        <taxon>Brachypodium</taxon>
    </lineage>
</organism>
<dbReference type="Gramene" id="KQJ88353">
    <property type="protein sequence ID" value="KQJ88353"/>
    <property type="gene ID" value="BRADI_4g17221v3"/>
</dbReference>
<dbReference type="EnsemblPlants" id="KQJ88353">
    <property type="protein sequence ID" value="KQJ88353"/>
    <property type="gene ID" value="BRADI_4g17221v3"/>
</dbReference>
<keyword evidence="5" id="KW-1185">Reference proteome</keyword>
<evidence type="ECO:0000313" key="5">
    <source>
        <dbReference type="Proteomes" id="UP000008810"/>
    </source>
</evidence>
<dbReference type="AlphaFoldDB" id="A0A0Q3PG76"/>
<dbReference type="EMBL" id="CM000883">
    <property type="protein sequence ID" value="KQJ88353.1"/>
    <property type="molecule type" value="Genomic_DNA"/>
</dbReference>
<proteinExistence type="predicted"/>
<dbReference type="InterPro" id="IPR001878">
    <property type="entry name" value="Znf_CCHC"/>
</dbReference>
<dbReference type="PANTHER" id="PTHR33680">
    <property type="entry name" value="OS07G0190500 PROTEIN"/>
    <property type="match status" value="1"/>
</dbReference>
<dbReference type="SUPFAM" id="SSF57756">
    <property type="entry name" value="Retrovirus zinc finger-like domains"/>
    <property type="match status" value="1"/>
</dbReference>
<keyword evidence="1" id="KW-0479">Metal-binding</keyword>
<reference evidence="3 4" key="1">
    <citation type="journal article" date="2010" name="Nature">
        <title>Genome sequencing and analysis of the model grass Brachypodium distachyon.</title>
        <authorList>
            <consortium name="International Brachypodium Initiative"/>
        </authorList>
    </citation>
    <scope>NUCLEOTIDE SEQUENCE [LARGE SCALE GENOMIC DNA]</scope>
    <source>
        <strain evidence="3 4">Bd21</strain>
    </source>
</reference>
<sequence>MSSSTAYAESVASCRAPAPLRSPSPAAAAATVQDALHLPVRRQLDFTCGGGNLDDDDEFLCCAAEEMERSLYGQTTPPPPRAVAPPTFPVKQCICGRGPCGVEWKKPTGWAYVCSAPAKCRHTVWCGEYGPNLTSQPAFWSHAELNNSHVFNTPSNQRAGATSQDNVHPQGVPATNPVNINLHGAGATAAFNVSPQGAVATTPVKFSPRVARSNCEPPTCMCTAGKCRIDKGYYVCHIPKGHGSCAHRELINVAAEESPLTGYNNPRESARLGYNPVKKEANGRDFVMMEDHNKTRPSNPHQPPVYDLVPREHSVPARPTSIPVATRVSAIMLHQPVAMAELEPPKGSPVPPKCTITPRSGGCYRCHDEGHWALNCPKKDACYHCGMVGHWVKDCPSLRDRIQS</sequence>
<evidence type="ECO:0000259" key="2">
    <source>
        <dbReference type="PROSITE" id="PS50158"/>
    </source>
</evidence>
<protein>
    <recommendedName>
        <fullName evidence="2">CCHC-type domain-containing protein</fullName>
    </recommendedName>
</protein>
<dbReference type="GO" id="GO:0003676">
    <property type="term" value="F:nucleic acid binding"/>
    <property type="evidence" value="ECO:0007669"/>
    <property type="project" value="InterPro"/>
</dbReference>
<dbReference type="Proteomes" id="UP000008810">
    <property type="component" value="Chromosome 4"/>
</dbReference>
<dbReference type="PANTHER" id="PTHR33680:SF10">
    <property type="entry name" value="OS11G0531300 PROTEIN"/>
    <property type="match status" value="1"/>
</dbReference>
<feature type="domain" description="CCHC-type" evidence="2">
    <location>
        <begin position="363"/>
        <end position="378"/>
    </location>
</feature>
<evidence type="ECO:0000256" key="1">
    <source>
        <dbReference type="PROSITE-ProRule" id="PRU00047"/>
    </source>
</evidence>
<dbReference type="STRING" id="15368.A0A0Q3PG76"/>